<evidence type="ECO:0000313" key="3">
    <source>
        <dbReference type="Proteomes" id="UP001054837"/>
    </source>
</evidence>
<keyword evidence="3" id="KW-1185">Reference proteome</keyword>
<feature type="transmembrane region" description="Helical" evidence="1">
    <location>
        <begin position="79"/>
        <end position="96"/>
    </location>
</feature>
<proteinExistence type="predicted"/>
<reference evidence="2 3" key="1">
    <citation type="submission" date="2021-06" db="EMBL/GenBank/DDBJ databases">
        <title>Caerostris darwini draft genome.</title>
        <authorList>
            <person name="Kono N."/>
            <person name="Arakawa K."/>
        </authorList>
    </citation>
    <scope>NUCLEOTIDE SEQUENCE [LARGE SCALE GENOMIC DNA]</scope>
</reference>
<sequence length="97" mass="11235">MIIRYHLHITPSVILEQGCSVNWMLIKPTLRSNSSHPRSCRVPRTKRVINRADVYPERNLYPILLLMSGDSRVMQSEQLEYYCCILLLVSLIVASFS</sequence>
<keyword evidence="1" id="KW-1133">Transmembrane helix</keyword>
<name>A0AAV4SAU0_9ARAC</name>
<evidence type="ECO:0000313" key="2">
    <source>
        <dbReference type="EMBL" id="GIY30261.1"/>
    </source>
</evidence>
<organism evidence="2 3">
    <name type="scientific">Caerostris darwini</name>
    <dbReference type="NCBI Taxonomy" id="1538125"/>
    <lineage>
        <taxon>Eukaryota</taxon>
        <taxon>Metazoa</taxon>
        <taxon>Ecdysozoa</taxon>
        <taxon>Arthropoda</taxon>
        <taxon>Chelicerata</taxon>
        <taxon>Arachnida</taxon>
        <taxon>Araneae</taxon>
        <taxon>Araneomorphae</taxon>
        <taxon>Entelegynae</taxon>
        <taxon>Araneoidea</taxon>
        <taxon>Araneidae</taxon>
        <taxon>Caerostris</taxon>
    </lineage>
</organism>
<keyword evidence="1" id="KW-0472">Membrane</keyword>
<gene>
    <name evidence="2" type="ORF">CDAR_588351</name>
</gene>
<dbReference type="EMBL" id="BPLQ01007461">
    <property type="protein sequence ID" value="GIY30261.1"/>
    <property type="molecule type" value="Genomic_DNA"/>
</dbReference>
<comment type="caution">
    <text evidence="2">The sequence shown here is derived from an EMBL/GenBank/DDBJ whole genome shotgun (WGS) entry which is preliminary data.</text>
</comment>
<keyword evidence="1" id="KW-0812">Transmembrane</keyword>
<dbReference type="Proteomes" id="UP001054837">
    <property type="component" value="Unassembled WGS sequence"/>
</dbReference>
<dbReference type="AlphaFoldDB" id="A0AAV4SAU0"/>
<protein>
    <submittedName>
        <fullName evidence="2">Uncharacterized protein</fullName>
    </submittedName>
</protein>
<accession>A0AAV4SAU0</accession>
<evidence type="ECO:0000256" key="1">
    <source>
        <dbReference type="SAM" id="Phobius"/>
    </source>
</evidence>